<accession>A0A8D5U7A2</accession>
<dbReference type="EMBL" id="AP024597">
    <property type="protein sequence ID" value="BCU70146.1"/>
    <property type="molecule type" value="Genomic_DNA"/>
</dbReference>
<keyword evidence="3" id="KW-1185">Reference proteome</keyword>
<sequence>MTFYEVGNVIWKESYLHKKVRDPVRTAEVFEEIMKGFRVLEDPPIHSVLKIAVEKGLTYYDASYVYSSEVNGLTLVSEDKELITKTNAIPLKEFLKEV</sequence>
<keyword evidence="1" id="KW-0460">Magnesium</keyword>
<evidence type="ECO:0000313" key="2">
    <source>
        <dbReference type="EMBL" id="BCU70146.1"/>
    </source>
</evidence>
<name>A0A8D5U7A2_9CREN</name>
<dbReference type="Gene3D" id="3.40.50.1010">
    <property type="entry name" value="5'-nuclease"/>
    <property type="match status" value="1"/>
</dbReference>
<organism evidence="2 3">
    <name type="scientific">Stygiolobus caldivivus</name>
    <dbReference type="NCBI Taxonomy" id="2824673"/>
    <lineage>
        <taxon>Archaea</taxon>
        <taxon>Thermoproteota</taxon>
        <taxon>Thermoprotei</taxon>
        <taxon>Sulfolobales</taxon>
        <taxon>Sulfolobaceae</taxon>
        <taxon>Stygiolobus</taxon>
    </lineage>
</organism>
<dbReference type="CDD" id="cd09873">
    <property type="entry name" value="PIN_Pae0151-like"/>
    <property type="match status" value="1"/>
</dbReference>
<dbReference type="InterPro" id="IPR044153">
    <property type="entry name" value="PIN_Pae0151-like"/>
</dbReference>
<dbReference type="SUPFAM" id="SSF88723">
    <property type="entry name" value="PIN domain-like"/>
    <property type="match status" value="1"/>
</dbReference>
<dbReference type="AlphaFoldDB" id="A0A8D5U7A2"/>
<evidence type="ECO:0000256" key="1">
    <source>
        <dbReference type="ARBA" id="ARBA00022842"/>
    </source>
</evidence>
<dbReference type="InterPro" id="IPR029060">
    <property type="entry name" value="PIN-like_dom_sf"/>
</dbReference>
<reference evidence="2 3" key="1">
    <citation type="submission" date="2021-04" db="EMBL/GenBank/DDBJ databases">
        <title>Complete genome sequence of Stygiolobus sp. KN-1.</title>
        <authorList>
            <person name="Nakamura K."/>
            <person name="Sakai H."/>
            <person name="Kurosawa N."/>
        </authorList>
    </citation>
    <scope>NUCLEOTIDE SEQUENCE [LARGE SCALE GENOMIC DNA]</scope>
    <source>
        <strain evidence="2 3">KN-1</strain>
    </source>
</reference>
<protein>
    <submittedName>
        <fullName evidence="2">PIN domain nuclease</fullName>
    </submittedName>
</protein>
<evidence type="ECO:0000313" key="3">
    <source>
        <dbReference type="Proteomes" id="UP000825123"/>
    </source>
</evidence>
<dbReference type="PANTHER" id="PTHR35901">
    <property type="entry name" value="RIBONUCLEASE VAPC3"/>
    <property type="match status" value="1"/>
</dbReference>
<dbReference type="InterPro" id="IPR051619">
    <property type="entry name" value="TypeII_TA_RNase_PINc/VapC"/>
</dbReference>
<dbReference type="Proteomes" id="UP000825123">
    <property type="component" value="Chromosome"/>
</dbReference>
<proteinExistence type="predicted"/>
<dbReference type="KEGG" id="csty:KN1_14430"/>
<dbReference type="PANTHER" id="PTHR35901:SF1">
    <property type="entry name" value="EXONUCLEASE VAPC9"/>
    <property type="match status" value="1"/>
</dbReference>
<gene>
    <name evidence="2" type="ORF">KN1_14430</name>
</gene>